<evidence type="ECO:0000259" key="1">
    <source>
        <dbReference type="Pfam" id="PF06114"/>
    </source>
</evidence>
<protein>
    <recommendedName>
        <fullName evidence="1">IrrE N-terminal-like domain-containing protein</fullName>
    </recommendedName>
</protein>
<dbReference type="Proteomes" id="UP000006403">
    <property type="component" value="Unassembled WGS sequence"/>
</dbReference>
<dbReference type="AlphaFoldDB" id="J7CXF8"/>
<dbReference type="Gene3D" id="1.10.10.2910">
    <property type="match status" value="1"/>
</dbReference>
<evidence type="ECO:0000313" key="3">
    <source>
        <dbReference type="Proteomes" id="UP000006403"/>
    </source>
</evidence>
<organism evidence="2 3">
    <name type="scientific">Enterococcus faecium 505</name>
    <dbReference type="NCBI Taxonomy" id="1134806"/>
    <lineage>
        <taxon>Bacteria</taxon>
        <taxon>Bacillati</taxon>
        <taxon>Bacillota</taxon>
        <taxon>Bacilli</taxon>
        <taxon>Lactobacillales</taxon>
        <taxon>Enterococcaceae</taxon>
        <taxon>Enterococcus</taxon>
    </lineage>
</organism>
<dbReference type="Pfam" id="PF06114">
    <property type="entry name" value="Peptidase_M78"/>
    <property type="match status" value="1"/>
</dbReference>
<gene>
    <name evidence="2" type="ORF">HMPREF1348_00491</name>
</gene>
<dbReference type="PATRIC" id="fig|1134806.3.peg.464"/>
<sequence>MSHLDSQIEMIINELGVKVEERENLDADGHYVACMNTIVIKANLSKYRRQRTLLHELGHASKHHDNYFLYNLAFSLHSKMEYEADRFMIEKLLDRYIAKSELEPHNINYMKFIEDNNLSVRFEPLVKELLKARIYCYAAL</sequence>
<evidence type="ECO:0000313" key="2">
    <source>
        <dbReference type="EMBL" id="EJY47142.1"/>
    </source>
</evidence>
<dbReference type="HOGENOM" id="CLU_140389_0_0_9"/>
<dbReference type="InterPro" id="IPR010359">
    <property type="entry name" value="IrrE_HExxH"/>
</dbReference>
<accession>J7CXF8</accession>
<dbReference type="EMBL" id="AMBL01000014">
    <property type="protein sequence ID" value="EJY47142.1"/>
    <property type="molecule type" value="Genomic_DNA"/>
</dbReference>
<proteinExistence type="predicted"/>
<feature type="domain" description="IrrE N-terminal-like" evidence="1">
    <location>
        <begin position="15"/>
        <end position="106"/>
    </location>
</feature>
<name>J7CXF8_ENTFC</name>
<reference evidence="2 3" key="1">
    <citation type="submission" date="2012-04" db="EMBL/GenBank/DDBJ databases">
        <authorList>
            <person name="Weinstock G."/>
            <person name="Sodergren E."/>
            <person name="Lobos E.A."/>
            <person name="Fulton L."/>
            <person name="Fulton R."/>
            <person name="Courtney L."/>
            <person name="Fronick C."/>
            <person name="O'Laughlin M."/>
            <person name="Godfrey J."/>
            <person name="Wilson R.M."/>
            <person name="Miner T."/>
            <person name="Farmer C."/>
            <person name="Delehaunty K."/>
            <person name="Cordes M."/>
            <person name="Minx P."/>
            <person name="Tomlinson C."/>
            <person name="Chen J."/>
            <person name="Wollam A."/>
            <person name="Pepin K.H."/>
            <person name="Bhonagiri V."/>
            <person name="Zhang X."/>
            <person name="Suruliraj S."/>
            <person name="Warren W."/>
            <person name="Mitreva M."/>
            <person name="Mardis E.R."/>
            <person name="Wilson R.K."/>
        </authorList>
    </citation>
    <scope>NUCLEOTIDE SEQUENCE [LARGE SCALE GENOMIC DNA]</scope>
    <source>
        <strain evidence="2 3">505</strain>
    </source>
</reference>
<comment type="caution">
    <text evidence="2">The sequence shown here is derived from an EMBL/GenBank/DDBJ whole genome shotgun (WGS) entry which is preliminary data.</text>
</comment>